<sequence length="131" mass="15152">MKKTLLFLFLITFSFAVCQTSRRVFFIGNSYTNVNNLPGLIKNVADSAGDILEHQSQTPEGLRFRAISTVPLSPRSIRETGIMWYCRNRASFLLFRNRLFKVRSILMLHSFLTLSKRPIRVEMSFLYDLGP</sequence>
<feature type="signal peptide" evidence="1">
    <location>
        <begin position="1"/>
        <end position="18"/>
    </location>
</feature>
<keyword evidence="1" id="KW-0732">Signal</keyword>
<geneLocation type="plasmid" evidence="2">
    <name>unnamed</name>
</geneLocation>
<proteinExistence type="predicted"/>
<dbReference type="Gene3D" id="3.40.50.1110">
    <property type="entry name" value="SGNH hydrolase"/>
    <property type="match status" value="1"/>
</dbReference>
<dbReference type="EMBL" id="RYFC01000002">
    <property type="protein sequence ID" value="RTZ48513.1"/>
    <property type="molecule type" value="Genomic_DNA"/>
</dbReference>
<evidence type="ECO:0000313" key="2">
    <source>
        <dbReference type="EMBL" id="RTZ48513.1"/>
    </source>
</evidence>
<dbReference type="AlphaFoldDB" id="A0A432DY05"/>
<dbReference type="Proteomes" id="UP000276953">
    <property type="component" value="Plasmid unnamed"/>
</dbReference>
<protein>
    <recommendedName>
        <fullName evidence="3">SGNH/GDSL hydrolase family protein</fullName>
    </recommendedName>
</protein>
<dbReference type="GO" id="GO:0016788">
    <property type="term" value="F:hydrolase activity, acting on ester bonds"/>
    <property type="evidence" value="ECO:0007669"/>
    <property type="project" value="UniProtKB-ARBA"/>
</dbReference>
<keyword evidence="2" id="KW-0614">Plasmid</keyword>
<dbReference type="InterPro" id="IPR036514">
    <property type="entry name" value="SGNH_hydro_sf"/>
</dbReference>
<evidence type="ECO:0000256" key="1">
    <source>
        <dbReference type="SAM" id="SignalP"/>
    </source>
</evidence>
<name>A0A432DY05_9FLAO</name>
<feature type="chain" id="PRO_5019326456" description="SGNH/GDSL hydrolase family protein" evidence="1">
    <location>
        <begin position="19"/>
        <end position="131"/>
    </location>
</feature>
<organism evidence="2">
    <name type="scientific">Chryseobacterium arthrosphaerae</name>
    <dbReference type="NCBI Taxonomy" id="651561"/>
    <lineage>
        <taxon>Bacteria</taxon>
        <taxon>Pseudomonadati</taxon>
        <taxon>Bacteroidota</taxon>
        <taxon>Flavobacteriia</taxon>
        <taxon>Flavobacteriales</taxon>
        <taxon>Weeksellaceae</taxon>
        <taxon>Chryseobacterium group</taxon>
        <taxon>Chryseobacterium</taxon>
    </lineage>
</organism>
<gene>
    <name evidence="2" type="ORF">EJ377_13490</name>
</gene>
<reference evidence="2" key="1">
    <citation type="submission" date="2018-12" db="EMBL/GenBank/DDBJ databases">
        <title>Draft Genome Sequence of Chryseobacterium arthrosphaerae strain ED882-96 Isolated from the Blood of a Patient with Liver Cirrhosis in Taiwan.</title>
        <authorList>
            <person name="Lin J.-N."/>
            <person name="Lai C.-H."/>
            <person name="Yang C.-H."/>
            <person name="Huang Y.-H."/>
        </authorList>
    </citation>
    <scope>NUCLEOTIDE SEQUENCE [LARGE SCALE GENOMIC DNA]</scope>
    <source>
        <strain evidence="2">ED882-96</strain>
        <plasmid evidence="2">unnamed</plasmid>
    </source>
</reference>
<comment type="caution">
    <text evidence="2">The sequence shown here is derived from an EMBL/GenBank/DDBJ whole genome shotgun (WGS) entry which is preliminary data.</text>
</comment>
<evidence type="ECO:0008006" key="3">
    <source>
        <dbReference type="Google" id="ProtNLM"/>
    </source>
</evidence>
<accession>A0A432DY05</accession>